<dbReference type="EMBL" id="RBSV01000364">
    <property type="protein sequence ID" value="RMS74969.1"/>
    <property type="molecule type" value="Genomic_DNA"/>
</dbReference>
<reference evidence="1 2" key="1">
    <citation type="submission" date="2018-08" db="EMBL/GenBank/DDBJ databases">
        <title>Recombination of ecologically and evolutionarily significant loci maintains genetic cohesion in the Pseudomonas syringae species complex.</title>
        <authorList>
            <person name="Dillon M."/>
            <person name="Thakur S."/>
            <person name="Almeida R.N.D."/>
            <person name="Weir B.S."/>
            <person name="Guttman D.S."/>
        </authorList>
    </citation>
    <scope>NUCLEOTIDE SEQUENCE [LARGE SCALE GENOMIC DNA]</scope>
    <source>
        <strain evidence="1 2">ICMP 13927</strain>
    </source>
</reference>
<proteinExistence type="predicted"/>
<dbReference type="AlphaFoldDB" id="A0A3M5FKE2"/>
<sequence length="99" mass="10533">MPGATGAKSSCSAFFMFNPSAVRPQGTLMRKLVLLAALFSPLAMAQAIIVAPHSLMRLPGNSSVLQVERLEVADYGTLLIPAGIDDVKIGELVLVWCFT</sequence>
<protein>
    <recommendedName>
        <fullName evidence="3">Collagen pro alpha-chain</fullName>
    </recommendedName>
</protein>
<name>A0A3M5FKE2_PSESS</name>
<dbReference type="Proteomes" id="UP000268887">
    <property type="component" value="Unassembled WGS sequence"/>
</dbReference>
<comment type="caution">
    <text evidence="1">The sequence shown here is derived from an EMBL/GenBank/DDBJ whole genome shotgun (WGS) entry which is preliminary data.</text>
</comment>
<evidence type="ECO:0008006" key="3">
    <source>
        <dbReference type="Google" id="ProtNLM"/>
    </source>
</evidence>
<evidence type="ECO:0000313" key="1">
    <source>
        <dbReference type="EMBL" id="RMS74969.1"/>
    </source>
</evidence>
<organism evidence="1 2">
    <name type="scientific">Pseudomonas savastanoi</name>
    <name type="common">Pseudomonas syringae pv. savastanoi</name>
    <dbReference type="NCBI Taxonomy" id="29438"/>
    <lineage>
        <taxon>Bacteria</taxon>
        <taxon>Pseudomonadati</taxon>
        <taxon>Pseudomonadota</taxon>
        <taxon>Gammaproteobacteria</taxon>
        <taxon>Pseudomonadales</taxon>
        <taxon>Pseudomonadaceae</taxon>
        <taxon>Pseudomonas</taxon>
    </lineage>
</organism>
<evidence type="ECO:0000313" key="2">
    <source>
        <dbReference type="Proteomes" id="UP000268887"/>
    </source>
</evidence>
<accession>A0A3M5FKE2</accession>
<gene>
    <name evidence="1" type="ORF">ALP60_04600</name>
</gene>
<feature type="non-terminal residue" evidence="1">
    <location>
        <position position="99"/>
    </location>
</feature>